<proteinExistence type="predicted"/>
<feature type="region of interest" description="Disordered" evidence="1">
    <location>
        <begin position="13"/>
        <end position="49"/>
    </location>
</feature>
<comment type="caution">
    <text evidence="2">The sequence shown here is derived from an EMBL/GenBank/DDBJ whole genome shotgun (WGS) entry which is preliminary data.</text>
</comment>
<protein>
    <submittedName>
        <fullName evidence="2">Uncharacterized protein</fullName>
    </submittedName>
</protein>
<dbReference type="RefSeq" id="XP_020428914.1">
    <property type="nucleotide sequence ID" value="XM_020580327.1"/>
</dbReference>
<dbReference type="Proteomes" id="UP000001396">
    <property type="component" value="Unassembled WGS sequence"/>
</dbReference>
<accession>D3BNC2</accession>
<gene>
    <name evidence="2" type="ORF">PPL_09533</name>
</gene>
<dbReference type="FunCoup" id="D3BNC2">
    <property type="interactions" value="805"/>
</dbReference>
<sequence>MNKFNKLFRKSVQLTPQQQQQLQGSPPLTSSSSSLSTLQNHGGGGGHLTSSVSSPNLLSSLANSGGSSSGSSASISSSASTSFSSYQKLPLIDFDQLFLQFLTESDILRCCFLVHSISTGKKISKSWQPFSKKNSNAAFLLVCSRFLLVIDASTQPLTLQRRLPISDLKEMLIDSSDVGLFSIQLNKEQFDKQHNHPLPSTLYFSTGSEKREYQDQIVAALEEVTKEYFLHEHKGGFVVRRCNMLSGEQTEQKKELKDAVLLVLDELSLMGFTGQDLWDGDVDLKLWVDKIRHLIKPNNDERFVVEFVLPDSAYDTSGVCKKVFRVPNNISIKEIQIQNSNDYTLCTIKGREVDPEDTLLDYGLGSLFDNWQLCLTERGKVRKAGLFELEVHYPEIPEFAGRFHRITVVDGYQPAEVVVKNLGKEMEIGKPHLFSIKLETPSGVQYPQDHEFLTKYGLGSKFRKCKLKLIPKKFPKASSNRQQNYNITKSIMDDIIENAYHEMAERSELKKKMVCKEIMDWMIDIAVEECVRASTLTVRMASLSSISRAAMYKFLVVKEQEDINHYKIAGQKRAADDAKDLIHGLMHLSGPSAFINLENQQEAPSLQVRVPPPPPPPILGFQNFKKRLDTVTPPIQEKQSTRVGGGNSNMANVLDMNQILNMRGKLKATQQPTKKDEKEDAKFDESQELVLKSVKLRPTANGQIPVTNSKETTELMQKLQKRNAAVQSFLVEAEDLGDA</sequence>
<dbReference type="AlphaFoldDB" id="D3BNC2"/>
<evidence type="ECO:0000256" key="1">
    <source>
        <dbReference type="SAM" id="MobiDB-lite"/>
    </source>
</evidence>
<dbReference type="InParanoid" id="D3BNC2"/>
<name>D3BNC2_HETP5</name>
<dbReference type="OMA" id="CTIKGRE"/>
<feature type="compositionally biased region" description="Low complexity" evidence="1">
    <location>
        <begin position="13"/>
        <end position="39"/>
    </location>
</feature>
<keyword evidence="3" id="KW-1185">Reference proteome</keyword>
<reference evidence="2 3" key="1">
    <citation type="journal article" date="2011" name="Genome Res.">
        <title>Phylogeny-wide analysis of social amoeba genomes highlights ancient origins for complex intercellular communication.</title>
        <authorList>
            <person name="Heidel A.J."/>
            <person name="Lawal H.M."/>
            <person name="Felder M."/>
            <person name="Schilde C."/>
            <person name="Helps N.R."/>
            <person name="Tunggal B."/>
            <person name="Rivero F."/>
            <person name="John U."/>
            <person name="Schleicher M."/>
            <person name="Eichinger L."/>
            <person name="Platzer M."/>
            <person name="Noegel A.A."/>
            <person name="Schaap P."/>
            <person name="Gloeckner G."/>
        </authorList>
    </citation>
    <scope>NUCLEOTIDE SEQUENCE [LARGE SCALE GENOMIC DNA]</scope>
    <source>
        <strain evidence="3">ATCC 26659 / Pp 5 / PN500</strain>
    </source>
</reference>
<dbReference type="GeneID" id="31365008"/>
<organism evidence="2 3">
    <name type="scientific">Heterostelium pallidum (strain ATCC 26659 / Pp 5 / PN500)</name>
    <name type="common">Cellular slime mold</name>
    <name type="synonym">Polysphondylium pallidum</name>
    <dbReference type="NCBI Taxonomy" id="670386"/>
    <lineage>
        <taxon>Eukaryota</taxon>
        <taxon>Amoebozoa</taxon>
        <taxon>Evosea</taxon>
        <taxon>Eumycetozoa</taxon>
        <taxon>Dictyostelia</taxon>
        <taxon>Acytosteliales</taxon>
        <taxon>Acytosteliaceae</taxon>
        <taxon>Heterostelium</taxon>
    </lineage>
</organism>
<dbReference type="EMBL" id="ADBJ01000044">
    <property type="protein sequence ID" value="EFA76782.1"/>
    <property type="molecule type" value="Genomic_DNA"/>
</dbReference>
<evidence type="ECO:0000313" key="2">
    <source>
        <dbReference type="EMBL" id="EFA76782.1"/>
    </source>
</evidence>
<evidence type="ECO:0000313" key="3">
    <source>
        <dbReference type="Proteomes" id="UP000001396"/>
    </source>
</evidence>